<dbReference type="SMART" id="SM00028">
    <property type="entry name" value="TPR"/>
    <property type="match status" value="8"/>
</dbReference>
<feature type="repeat" description="TPR" evidence="3">
    <location>
        <begin position="8"/>
        <end position="41"/>
    </location>
</feature>
<keyword evidence="1" id="KW-0677">Repeat</keyword>
<feature type="repeat" description="TPR" evidence="3">
    <location>
        <begin position="292"/>
        <end position="325"/>
    </location>
</feature>
<feature type="repeat" description="TPR" evidence="3">
    <location>
        <begin position="42"/>
        <end position="75"/>
    </location>
</feature>
<evidence type="ECO:0000313" key="4">
    <source>
        <dbReference type="EMBL" id="RCK81118.1"/>
    </source>
</evidence>
<dbReference type="PROSITE" id="PS50005">
    <property type="entry name" value="TPR"/>
    <property type="match status" value="7"/>
</dbReference>
<dbReference type="Gene3D" id="1.25.40.10">
    <property type="entry name" value="Tetratricopeptide repeat domain"/>
    <property type="match status" value="2"/>
</dbReference>
<dbReference type="SUPFAM" id="SSF48452">
    <property type="entry name" value="TPR-like"/>
    <property type="match status" value="2"/>
</dbReference>
<evidence type="ECO:0000256" key="2">
    <source>
        <dbReference type="ARBA" id="ARBA00022803"/>
    </source>
</evidence>
<comment type="caution">
    <text evidence="4">The sequence shown here is derived from an EMBL/GenBank/DDBJ whole genome shotgun (WGS) entry which is preliminary data.</text>
</comment>
<dbReference type="AlphaFoldDB" id="A0A367ZSK9"/>
<dbReference type="InterPro" id="IPR051685">
    <property type="entry name" value="Ycf3/AcsC/BcsC/TPR_MFPF"/>
</dbReference>
<dbReference type="PANTHER" id="PTHR44943:SF8">
    <property type="entry name" value="TPR REPEAT-CONTAINING PROTEIN MJ0263"/>
    <property type="match status" value="1"/>
</dbReference>
<keyword evidence="2 3" id="KW-0802">TPR repeat</keyword>
<sequence>MAPRNTYAQRFYEAALEFFESGQYAKALDHIQKAIAKAPSNADYVSTKGVFLHKMNDLAGAIEAYREAIQINPQHTFAHFNLGLILMKLGKITEAINEWEAVIRINPRDVDAIFNIAVALAQTGRRREAIPFFEKVLQLKPEHVQAHQNLGIIYRDEHQFDKARHHLRRLRELDSTYSEVVSTEIARCDEQEFLARLSQDNLGRIAREVAGGAAGKAGAGAPDSGGPVAAALVALINEDFGEALRLAEQALAAAPDDSQALLLRGQARFRLGQHQDAIADFQAVAQAHPDSAEAFFHLGTVYLALGELEAALENFQRVARLEPTYPLIEDNIASIEEKLRNR</sequence>
<dbReference type="Pfam" id="PF07719">
    <property type="entry name" value="TPR_2"/>
    <property type="match status" value="1"/>
</dbReference>
<dbReference type="PROSITE" id="PS50293">
    <property type="entry name" value="TPR_REGION"/>
    <property type="match status" value="2"/>
</dbReference>
<reference evidence="4 5" key="1">
    <citation type="submission" date="2018-05" db="EMBL/GenBank/DDBJ databases">
        <title>A metagenomic window into the 2 km-deep terrestrial subsurface aquifer revealed taxonomically and functionally diverse microbial community comprising novel uncultured bacterial lineages.</title>
        <authorList>
            <person name="Kadnikov V.V."/>
            <person name="Mardanov A.V."/>
            <person name="Beletsky A.V."/>
            <person name="Banks D."/>
            <person name="Pimenov N.V."/>
            <person name="Frank Y.A."/>
            <person name="Karnachuk O.V."/>
            <person name="Ravin N.V."/>
        </authorList>
    </citation>
    <scope>NUCLEOTIDE SEQUENCE [LARGE SCALE GENOMIC DNA]</scope>
    <source>
        <strain evidence="4">BY5</strain>
    </source>
</reference>
<dbReference type="EMBL" id="QOQW01000003">
    <property type="protein sequence ID" value="RCK81118.1"/>
    <property type="molecule type" value="Genomic_DNA"/>
</dbReference>
<dbReference type="InterPro" id="IPR013105">
    <property type="entry name" value="TPR_2"/>
</dbReference>
<evidence type="ECO:0000256" key="1">
    <source>
        <dbReference type="ARBA" id="ARBA00022737"/>
    </source>
</evidence>
<proteinExistence type="predicted"/>
<feature type="repeat" description="TPR" evidence="3">
    <location>
        <begin position="144"/>
        <end position="177"/>
    </location>
</feature>
<dbReference type="InterPro" id="IPR011990">
    <property type="entry name" value="TPR-like_helical_dom_sf"/>
</dbReference>
<dbReference type="Pfam" id="PF13414">
    <property type="entry name" value="TPR_11"/>
    <property type="match status" value="1"/>
</dbReference>
<gene>
    <name evidence="4" type="ORF">OZSIB_2495</name>
</gene>
<accession>A0A367ZSK9</accession>
<organism evidence="4 5">
    <name type="scientific">Candidatus Ozemobacter sibiricus</name>
    <dbReference type="NCBI Taxonomy" id="2268124"/>
    <lineage>
        <taxon>Bacteria</taxon>
        <taxon>Candidatus Ozemobacteria</taxon>
        <taxon>Candidatus Ozemobacterales</taxon>
        <taxon>Candidatus Ozemobacteraceae</taxon>
        <taxon>Candidatus Ozemobacter</taxon>
    </lineage>
</organism>
<evidence type="ECO:0000256" key="3">
    <source>
        <dbReference type="PROSITE-ProRule" id="PRU00339"/>
    </source>
</evidence>
<feature type="repeat" description="TPR" evidence="3">
    <location>
        <begin position="258"/>
        <end position="291"/>
    </location>
</feature>
<protein>
    <submittedName>
        <fullName evidence="4">TPR repeat protein</fullName>
    </submittedName>
</protein>
<name>A0A367ZSK9_9BACT</name>
<dbReference type="InterPro" id="IPR019734">
    <property type="entry name" value="TPR_rpt"/>
</dbReference>
<dbReference type="Pfam" id="PF13432">
    <property type="entry name" value="TPR_16"/>
    <property type="match status" value="1"/>
</dbReference>
<evidence type="ECO:0000313" key="5">
    <source>
        <dbReference type="Proteomes" id="UP000252355"/>
    </source>
</evidence>
<dbReference type="PANTHER" id="PTHR44943">
    <property type="entry name" value="CELLULOSE SYNTHASE OPERON PROTEIN C"/>
    <property type="match status" value="1"/>
</dbReference>
<feature type="repeat" description="TPR" evidence="3">
    <location>
        <begin position="110"/>
        <end position="143"/>
    </location>
</feature>
<feature type="repeat" description="TPR" evidence="3">
    <location>
        <begin position="76"/>
        <end position="109"/>
    </location>
</feature>
<dbReference type="Proteomes" id="UP000252355">
    <property type="component" value="Unassembled WGS sequence"/>
</dbReference>
<dbReference type="Pfam" id="PF14559">
    <property type="entry name" value="TPR_19"/>
    <property type="match status" value="1"/>
</dbReference>